<dbReference type="SUPFAM" id="SSF159664">
    <property type="entry name" value="CobE/GbiG C-terminal domain-like"/>
    <property type="match status" value="1"/>
</dbReference>
<dbReference type="InterPro" id="IPR036518">
    <property type="entry name" value="CobE/GbiG_C_sf"/>
</dbReference>
<evidence type="ECO:0000259" key="1">
    <source>
        <dbReference type="Pfam" id="PF01890"/>
    </source>
</evidence>
<dbReference type="Pfam" id="PF01890">
    <property type="entry name" value="CbiG_C"/>
    <property type="match status" value="1"/>
</dbReference>
<feature type="domain" description="CobE/GbiG C-terminal" evidence="1">
    <location>
        <begin position="2"/>
        <end position="116"/>
    </location>
</feature>
<dbReference type="EMBL" id="JFHR01000060">
    <property type="protein sequence ID" value="KEQ51906.1"/>
    <property type="molecule type" value="Genomic_DNA"/>
</dbReference>
<gene>
    <name evidence="2" type="ORF">BV95_03843</name>
</gene>
<accession>A0A081R9N3</accession>
<dbReference type="PATRIC" id="fig|46429.4.peg.3831"/>
<dbReference type="Gene3D" id="3.30.420.180">
    <property type="entry name" value="CobE/GbiG C-terminal domain"/>
    <property type="match status" value="1"/>
</dbReference>
<reference evidence="2 3" key="1">
    <citation type="submission" date="2014-02" db="EMBL/GenBank/DDBJ databases">
        <title>Whole genome sequence of Sphingobium chlorophenolicum NBRC 16172.</title>
        <authorList>
            <person name="Gan H.M."/>
            <person name="Gan H.Y."/>
            <person name="Chew T.H."/>
            <person name="Savka M.A."/>
        </authorList>
    </citation>
    <scope>NUCLEOTIDE SEQUENCE [LARGE SCALE GENOMIC DNA]</scope>
    <source>
        <strain evidence="2 3">NBRC 16172</strain>
    </source>
</reference>
<evidence type="ECO:0000313" key="2">
    <source>
        <dbReference type="EMBL" id="KEQ51906.1"/>
    </source>
</evidence>
<organism evidence="2 3">
    <name type="scientific">Sphingobium chlorophenolicum</name>
    <dbReference type="NCBI Taxonomy" id="46429"/>
    <lineage>
        <taxon>Bacteria</taxon>
        <taxon>Pseudomonadati</taxon>
        <taxon>Pseudomonadota</taxon>
        <taxon>Alphaproteobacteria</taxon>
        <taxon>Sphingomonadales</taxon>
        <taxon>Sphingomonadaceae</taxon>
        <taxon>Sphingobium</taxon>
    </lineage>
</organism>
<name>A0A081R9N3_SPHCR</name>
<dbReference type="GO" id="GO:0009236">
    <property type="term" value="P:cobalamin biosynthetic process"/>
    <property type="evidence" value="ECO:0007669"/>
    <property type="project" value="InterPro"/>
</dbReference>
<comment type="caution">
    <text evidence="2">The sequence shown here is derived from an EMBL/GenBank/DDBJ whole genome shotgun (WGS) entry which is preliminary data.</text>
</comment>
<sequence length="121" mass="12123">MIVAGFGFRQSASLASLEGALEGASGGTFVIDALATLDRKAAQLAPLARKLALPLIAIPADRLADQPTLTHSPASLAAHGAGSVAEAAALAALGPEARLLAPRFLSPDRLASCALAESPFP</sequence>
<dbReference type="RefSeq" id="WP_037455817.1">
    <property type="nucleotide sequence ID" value="NZ_JFHR01000060.1"/>
</dbReference>
<dbReference type="eggNOG" id="ENOG5032Z7J">
    <property type="taxonomic scope" value="Bacteria"/>
</dbReference>
<dbReference type="Proteomes" id="UP000028411">
    <property type="component" value="Unassembled WGS sequence"/>
</dbReference>
<dbReference type="OrthoDB" id="7475241at2"/>
<protein>
    <submittedName>
        <fullName evidence="2">Cobalamin (Vitamin B12) biosynthesis CbiG protein</fullName>
    </submittedName>
</protein>
<proteinExistence type="predicted"/>
<dbReference type="AlphaFoldDB" id="A0A081R9N3"/>
<evidence type="ECO:0000313" key="3">
    <source>
        <dbReference type="Proteomes" id="UP000028411"/>
    </source>
</evidence>
<dbReference type="InterPro" id="IPR002750">
    <property type="entry name" value="CobE/GbiG_C"/>
</dbReference>